<dbReference type="AlphaFoldDB" id="A0A7W9DAF0"/>
<protein>
    <submittedName>
        <fullName evidence="1">3-methyladenine DNA glycosylase AlkD</fullName>
    </submittedName>
</protein>
<dbReference type="PANTHER" id="PTHR34070">
    <property type="entry name" value="ARMADILLO-TYPE FOLD"/>
    <property type="match status" value="1"/>
</dbReference>
<dbReference type="InterPro" id="IPR016024">
    <property type="entry name" value="ARM-type_fold"/>
</dbReference>
<dbReference type="Proteomes" id="UP000523863">
    <property type="component" value="Unassembled WGS sequence"/>
</dbReference>
<reference evidence="1 2" key="1">
    <citation type="submission" date="2020-08" db="EMBL/GenBank/DDBJ databases">
        <title>Sequencing the genomes of 1000 actinobacteria strains.</title>
        <authorList>
            <person name="Klenk H.-P."/>
        </authorList>
    </citation>
    <scope>NUCLEOTIDE SEQUENCE [LARGE SCALE GENOMIC DNA]</scope>
    <source>
        <strain evidence="1 2">DSM 23694</strain>
    </source>
</reference>
<keyword evidence="2" id="KW-1185">Reference proteome</keyword>
<sequence>MRSNRATEPTAPTAPSDEALEDFYKAITEAHLALQDPERAAKMQAYMKSDIPHFGVPKPQSRKLTMQLAKEHFGTDPLQRIAAAEFVWNKATHRDHLYAAQDTLDIASIRGNIEVLPLLTHMIDTGQWWELVDAVQGHFSELLTTHQLALTKLLREWVHHENKWRRRTSIIAQLKLKKSTDTELLAYAITENAADKDFFIRKAAGWALREYAKSNEPWVKDFLKTHRDELSPLTIREASKHLLNSNHE</sequence>
<dbReference type="PANTHER" id="PTHR34070:SF1">
    <property type="entry name" value="DNA ALKYLATION REPAIR PROTEIN"/>
    <property type="match status" value="1"/>
</dbReference>
<accession>A0A7W9DAF0</accession>
<evidence type="ECO:0000313" key="1">
    <source>
        <dbReference type="EMBL" id="MBB5597588.1"/>
    </source>
</evidence>
<name>A0A7W9DAF0_9MICC</name>
<dbReference type="Gene3D" id="1.25.10.90">
    <property type="match status" value="1"/>
</dbReference>
<dbReference type="Pfam" id="PF08713">
    <property type="entry name" value="DNA_alkylation"/>
    <property type="match status" value="1"/>
</dbReference>
<gene>
    <name evidence="1" type="ORF">BKA12_000668</name>
</gene>
<dbReference type="SUPFAM" id="SSF48371">
    <property type="entry name" value="ARM repeat"/>
    <property type="match status" value="1"/>
</dbReference>
<evidence type="ECO:0000313" key="2">
    <source>
        <dbReference type="Proteomes" id="UP000523863"/>
    </source>
</evidence>
<organism evidence="1 2">
    <name type="scientific">Neomicrococcus lactis</name>
    <dbReference type="NCBI Taxonomy" id="732241"/>
    <lineage>
        <taxon>Bacteria</taxon>
        <taxon>Bacillati</taxon>
        <taxon>Actinomycetota</taxon>
        <taxon>Actinomycetes</taxon>
        <taxon>Micrococcales</taxon>
        <taxon>Micrococcaceae</taxon>
        <taxon>Neomicrococcus</taxon>
    </lineage>
</organism>
<proteinExistence type="predicted"/>
<dbReference type="EMBL" id="JACHBL010000001">
    <property type="protein sequence ID" value="MBB5597588.1"/>
    <property type="molecule type" value="Genomic_DNA"/>
</dbReference>
<dbReference type="RefSeq" id="WP_183640647.1">
    <property type="nucleotide sequence ID" value="NZ_JACHBL010000001.1"/>
</dbReference>
<dbReference type="InterPro" id="IPR014825">
    <property type="entry name" value="DNA_alkylation"/>
</dbReference>
<comment type="caution">
    <text evidence="1">The sequence shown here is derived from an EMBL/GenBank/DDBJ whole genome shotgun (WGS) entry which is preliminary data.</text>
</comment>
<dbReference type="CDD" id="cd07064">
    <property type="entry name" value="AlkD_like_1"/>
    <property type="match status" value="1"/>
</dbReference>